<proteinExistence type="predicted"/>
<evidence type="ECO:0000313" key="2">
    <source>
        <dbReference type="Proteomes" id="UP000176204"/>
    </source>
</evidence>
<accession>A0A1H6KHQ8</accession>
<dbReference type="STRING" id="1679444.PYTT_0439"/>
<dbReference type="AlphaFoldDB" id="A0A1H6KHQ8"/>
<dbReference type="KEGG" id="agl:PYTT_0439"/>
<gene>
    <name evidence="1" type="ORF">PYTT_0439</name>
</gene>
<name>A0A1H6KHQ8_9BACT</name>
<protein>
    <submittedName>
        <fullName evidence="1">Uncharacterized protein</fullName>
    </submittedName>
</protein>
<reference evidence="2" key="1">
    <citation type="submission" date="2016-09" db="EMBL/GenBank/DDBJ databases">
        <authorList>
            <person name="Koehorst J."/>
        </authorList>
    </citation>
    <scope>NUCLEOTIDE SEQUENCE [LARGE SCALE GENOMIC DNA]</scope>
</reference>
<evidence type="ECO:0000313" key="1">
    <source>
        <dbReference type="EMBL" id="SEH75080.1"/>
    </source>
</evidence>
<dbReference type="EMBL" id="LT629973">
    <property type="protein sequence ID" value="SEH75080.1"/>
    <property type="molecule type" value="Genomic_DNA"/>
</dbReference>
<keyword evidence="2" id="KW-1185">Reference proteome</keyword>
<organism evidence="1 2">
    <name type="scientific">Akkermansia glycaniphila</name>
    <dbReference type="NCBI Taxonomy" id="1679444"/>
    <lineage>
        <taxon>Bacteria</taxon>
        <taxon>Pseudomonadati</taxon>
        <taxon>Verrucomicrobiota</taxon>
        <taxon>Verrucomicrobiia</taxon>
        <taxon>Verrucomicrobiales</taxon>
        <taxon>Akkermansiaceae</taxon>
        <taxon>Akkermansia</taxon>
    </lineage>
</organism>
<sequence>MRHTARKRNMTILLRILTMLCMKHTPAKHFHNIA</sequence>
<dbReference type="Proteomes" id="UP000176204">
    <property type="component" value="Chromosome I"/>
</dbReference>